<protein>
    <recommendedName>
        <fullName evidence="3">dTDP-4-amino-4,6-dideoxygalactose transaminase</fullName>
    </recommendedName>
</protein>
<proteinExistence type="predicted"/>
<dbReference type="Gene3D" id="3.40.640.10">
    <property type="entry name" value="Type I PLP-dependent aspartate aminotransferase-like (Major domain)"/>
    <property type="match status" value="1"/>
</dbReference>
<evidence type="ECO:0008006" key="3">
    <source>
        <dbReference type="Google" id="ProtNLM"/>
    </source>
</evidence>
<dbReference type="GO" id="GO:0030170">
    <property type="term" value="F:pyridoxal phosphate binding"/>
    <property type="evidence" value="ECO:0000318"/>
    <property type="project" value="GO_Central"/>
</dbReference>
<dbReference type="CDD" id="cd00616">
    <property type="entry name" value="AHBA_syn"/>
    <property type="match status" value="1"/>
</dbReference>
<dbReference type="InterPro" id="IPR000653">
    <property type="entry name" value="DegT/StrS_aminotransferase"/>
</dbReference>
<dbReference type="PANTHER" id="PTHR30244">
    <property type="entry name" value="TRANSAMINASE"/>
    <property type="match status" value="1"/>
</dbReference>
<dbReference type="PANTHER" id="PTHR30244:SF34">
    <property type="entry name" value="DTDP-4-AMINO-4,6-DIDEOXYGALACTOSE TRANSAMINASE"/>
    <property type="match status" value="1"/>
</dbReference>
<evidence type="ECO:0000313" key="2">
    <source>
        <dbReference type="Proteomes" id="UP000054558"/>
    </source>
</evidence>
<name>A0A1Y1HQA9_KLENI</name>
<dbReference type="SUPFAM" id="SSF53383">
    <property type="entry name" value="PLP-dependent transferases"/>
    <property type="match status" value="1"/>
</dbReference>
<dbReference type="Proteomes" id="UP000054558">
    <property type="component" value="Unassembled WGS sequence"/>
</dbReference>
<dbReference type="STRING" id="105231.A0A1Y1HQA9"/>
<sequence>MAEPRELRALHFKGAIVSPCDESPTLSPSPHSSSMSSLDCSIEEQDLDDTFEALQQHDRTFGSRDTAGSSLDGKGWPLLRSLVFSPATGLRSESSSIDLEPAICPGVFVGPAEVSGSGLVIGSKDRGFSGNCEPAVVPFHQVYWTGKEQAYMMQAMTSGKISGLGPFTGKCESHLEQVLGVPRALLTTSCTHALELMALLLNVGPGDEVIIPSFTFCSTASAFSRHGACIVFVDSRTDTFNIDERLIEQAITPRTKAIVVMHYAGVACDMDEIWRVASKYGVHVLEDAAHAFLGSYKGRPLGSLGTFGALSFHETKNITCGEGGALLINDARFVERALTIRSCGNDRHRFVQGSALSYTWRDVGSSYAPSDLLAATLLAQLELSVPITAKRGLLWHRYRDSLRDWADANSVVLPRVPTVCQPAYHIFAVLMPSPQAATGESSVSVV</sequence>
<dbReference type="GO" id="GO:0000271">
    <property type="term" value="P:polysaccharide biosynthetic process"/>
    <property type="evidence" value="ECO:0000318"/>
    <property type="project" value="GO_Central"/>
</dbReference>
<dbReference type="InterPro" id="IPR015424">
    <property type="entry name" value="PyrdxlP-dep_Trfase"/>
</dbReference>
<evidence type="ECO:0000313" key="1">
    <source>
        <dbReference type="EMBL" id="GAQ79171.1"/>
    </source>
</evidence>
<keyword evidence="2" id="KW-1185">Reference proteome</keyword>
<dbReference type="NCBIfam" id="NF008687">
    <property type="entry name" value="PRK11706.1"/>
    <property type="match status" value="1"/>
</dbReference>
<dbReference type="AlphaFoldDB" id="A0A1Y1HQA9"/>
<dbReference type="InterPro" id="IPR015421">
    <property type="entry name" value="PyrdxlP-dep_Trfase_major"/>
</dbReference>
<dbReference type="OMA" id="WNDINIS"/>
<dbReference type="OrthoDB" id="422066at2759"/>
<accession>A0A1Y1HQA9</accession>
<dbReference type="GO" id="GO:0008483">
    <property type="term" value="F:transaminase activity"/>
    <property type="evidence" value="ECO:0000318"/>
    <property type="project" value="GO_Central"/>
</dbReference>
<gene>
    <name evidence="1" type="ORF">KFL_000250490</name>
</gene>
<dbReference type="InterPro" id="IPR015422">
    <property type="entry name" value="PyrdxlP-dep_Trfase_small"/>
</dbReference>
<dbReference type="Gene3D" id="3.90.1150.10">
    <property type="entry name" value="Aspartate Aminotransferase, domain 1"/>
    <property type="match status" value="1"/>
</dbReference>
<organism evidence="1 2">
    <name type="scientific">Klebsormidium nitens</name>
    <name type="common">Green alga</name>
    <name type="synonym">Ulothrix nitens</name>
    <dbReference type="NCBI Taxonomy" id="105231"/>
    <lineage>
        <taxon>Eukaryota</taxon>
        <taxon>Viridiplantae</taxon>
        <taxon>Streptophyta</taxon>
        <taxon>Klebsormidiophyceae</taxon>
        <taxon>Klebsormidiales</taxon>
        <taxon>Klebsormidiaceae</taxon>
        <taxon>Klebsormidium</taxon>
    </lineage>
</organism>
<reference evidence="1 2" key="1">
    <citation type="journal article" date="2014" name="Nat. Commun.">
        <title>Klebsormidium flaccidum genome reveals primary factors for plant terrestrial adaptation.</title>
        <authorList>
            <person name="Hori K."/>
            <person name="Maruyama F."/>
            <person name="Fujisawa T."/>
            <person name="Togashi T."/>
            <person name="Yamamoto N."/>
            <person name="Seo M."/>
            <person name="Sato S."/>
            <person name="Yamada T."/>
            <person name="Mori H."/>
            <person name="Tajima N."/>
            <person name="Moriyama T."/>
            <person name="Ikeuchi M."/>
            <person name="Watanabe M."/>
            <person name="Wada H."/>
            <person name="Kobayashi K."/>
            <person name="Saito M."/>
            <person name="Masuda T."/>
            <person name="Sasaki-Sekimoto Y."/>
            <person name="Mashiguchi K."/>
            <person name="Awai K."/>
            <person name="Shimojima M."/>
            <person name="Masuda S."/>
            <person name="Iwai M."/>
            <person name="Nobusawa T."/>
            <person name="Narise T."/>
            <person name="Kondo S."/>
            <person name="Saito H."/>
            <person name="Sato R."/>
            <person name="Murakawa M."/>
            <person name="Ihara Y."/>
            <person name="Oshima-Yamada Y."/>
            <person name="Ohtaka K."/>
            <person name="Satoh M."/>
            <person name="Sonobe K."/>
            <person name="Ishii M."/>
            <person name="Ohtani R."/>
            <person name="Kanamori-Sato M."/>
            <person name="Honoki R."/>
            <person name="Miyazaki D."/>
            <person name="Mochizuki H."/>
            <person name="Umetsu J."/>
            <person name="Higashi K."/>
            <person name="Shibata D."/>
            <person name="Kamiya Y."/>
            <person name="Sato N."/>
            <person name="Nakamura Y."/>
            <person name="Tabata S."/>
            <person name="Ida S."/>
            <person name="Kurokawa K."/>
            <person name="Ohta H."/>
        </authorList>
    </citation>
    <scope>NUCLEOTIDE SEQUENCE [LARGE SCALE GENOMIC DNA]</scope>
    <source>
        <strain evidence="1 2">NIES-2285</strain>
    </source>
</reference>
<dbReference type="EMBL" id="DF236974">
    <property type="protein sequence ID" value="GAQ79171.1"/>
    <property type="molecule type" value="Genomic_DNA"/>
</dbReference>
<dbReference type="Pfam" id="PF01041">
    <property type="entry name" value="DegT_DnrJ_EryC1"/>
    <property type="match status" value="1"/>
</dbReference>